<keyword evidence="2" id="KW-0720">Serine protease</keyword>
<dbReference type="EMBL" id="JMFG01000002">
    <property type="protein sequence ID" value="KDA54848.1"/>
    <property type="molecule type" value="Genomic_DNA"/>
</dbReference>
<dbReference type="InterPro" id="IPR041699">
    <property type="entry name" value="AAA_32"/>
</dbReference>
<dbReference type="InterPro" id="IPR027065">
    <property type="entry name" value="Lon_Prtase"/>
</dbReference>
<dbReference type="PROSITE" id="PS51786">
    <property type="entry name" value="LON_PROTEOLYTIC"/>
    <property type="match status" value="1"/>
</dbReference>
<organism evidence="5 6">
    <name type="scientific">Thermoanaerobaculum aquaticum</name>
    <dbReference type="NCBI Taxonomy" id="1312852"/>
    <lineage>
        <taxon>Bacteria</taxon>
        <taxon>Pseudomonadati</taxon>
        <taxon>Acidobacteriota</taxon>
        <taxon>Thermoanaerobaculia</taxon>
        <taxon>Thermoanaerobaculales</taxon>
        <taxon>Thermoanaerobaculaceae</taxon>
        <taxon>Thermoanaerobaculum</taxon>
    </lineage>
</organism>
<protein>
    <recommendedName>
        <fullName evidence="2">endopeptidase La</fullName>
        <ecNumber evidence="2">3.4.21.53</ecNumber>
    </recommendedName>
</protein>
<keyword evidence="3" id="KW-0175">Coiled coil</keyword>
<gene>
    <name evidence="5" type="ORF">EG19_03340</name>
</gene>
<evidence type="ECO:0000313" key="6">
    <source>
        <dbReference type="Proteomes" id="UP000027284"/>
    </source>
</evidence>
<feature type="domain" description="Lon proteolytic" evidence="4">
    <location>
        <begin position="560"/>
        <end position="755"/>
    </location>
</feature>
<keyword evidence="2" id="KW-0378">Hydrolase</keyword>
<dbReference type="SUPFAM" id="SSF54211">
    <property type="entry name" value="Ribosomal protein S5 domain 2-like"/>
    <property type="match status" value="1"/>
</dbReference>
<dbReference type="GO" id="GO:0004176">
    <property type="term" value="F:ATP-dependent peptidase activity"/>
    <property type="evidence" value="ECO:0007669"/>
    <property type="project" value="UniProtKB-UniRule"/>
</dbReference>
<dbReference type="InterPro" id="IPR046843">
    <property type="entry name" value="LonB_AAA-LID"/>
</dbReference>
<feature type="coiled-coil region" evidence="3">
    <location>
        <begin position="137"/>
        <end position="164"/>
    </location>
</feature>
<dbReference type="PRINTS" id="PR00830">
    <property type="entry name" value="ENDOLAPTASE"/>
</dbReference>
<evidence type="ECO:0000256" key="3">
    <source>
        <dbReference type="SAM" id="Coils"/>
    </source>
</evidence>
<sequence length="791" mass="86101">MAQELDPEHLRFFCPDGWIPGDSSYDIPKATGIVGQERGVSALEFGLGIDSPGFNVFVTGLVGTGKMTAVELHLRKLSRGGPPPDDLAYVFNFQAPERPQLLRLRAGAGSVLRERMAALVRELGRWLPALLTSPEVQKLLEERIEDLQQKQAQLLREFEAEVQKAGFTLVQVQAGTVTHPEILAVVEGRPVSMEKLLRLAGEGKFPEDQLQRLSETHQRLTAELQQVVNQVVAIGAEIQEKAVELRRAIVQPRLQQGLAAIAKAVGDPRVEPYLQQAGEDLLANLQAFLEAEPSEETLVRYAVNLVVDNSQTQGRPVVVETDPSVPNLLGTVEARLMDGAHATSDHTRIRAGSLARANGGFLVLNALDVLSEPGAWPVLKRALRHQQVVIRPRETLFALSGQTLQPEPIDLRVKVVMLGDRALFDALYEVDEEFGKIFKVLADFDRDIPLGKKEVHDFLSVMAKIVEEEKLPPLDREGMKALVEEGVRLGGPRRRLTARFSDVADVLREAGFMAKKEGASVVSAPHIAAAVAARRARFSLPEEKLLQFMVDHLLVVQTEGQAVGQVNGLAVYDLGYFAFGLPGRVTARVSLGTEGVVNIEREARLSGRTHDKGVLILTGFLRGTFALSVPLSMQASIAFEQSYGGVEGDSASSAEVYAILSALSGLPLRQDLAVTGSVDQHGNVQAIGGVNQKIEGFFSLCKVRGLSGSQGVIIPQANVPDLHLSPEVVDAVRAGRFHVYAVSHVSEGLELLTGVPAGKRDEAGRYPEGTVFGLCQTRLEEMAETLRRFRH</sequence>
<proteinExistence type="inferred from homology"/>
<dbReference type="InterPro" id="IPR046844">
    <property type="entry name" value="Lon-like_helical"/>
</dbReference>
<keyword evidence="1 2" id="KW-0645">Protease</keyword>
<comment type="caution">
    <text evidence="5">The sequence shown here is derived from an EMBL/GenBank/DDBJ whole genome shotgun (WGS) entry which is preliminary data.</text>
</comment>
<dbReference type="Gene3D" id="3.40.50.300">
    <property type="entry name" value="P-loop containing nucleotide triphosphate hydrolases"/>
    <property type="match status" value="1"/>
</dbReference>
<dbReference type="Pfam" id="PF13654">
    <property type="entry name" value="AAA_32"/>
    <property type="match status" value="1"/>
</dbReference>
<dbReference type="RefSeq" id="WP_038046180.1">
    <property type="nucleotide sequence ID" value="NZ_JMFG01000002.1"/>
</dbReference>
<dbReference type="Proteomes" id="UP000027284">
    <property type="component" value="Unassembled WGS sequence"/>
</dbReference>
<dbReference type="Gene3D" id="1.10.8.60">
    <property type="match status" value="1"/>
</dbReference>
<dbReference type="AlphaFoldDB" id="A0A062XVG0"/>
<dbReference type="InterPro" id="IPR020568">
    <property type="entry name" value="Ribosomal_Su5_D2-typ_SF"/>
</dbReference>
<feature type="active site" evidence="2">
    <location>
        <position position="650"/>
    </location>
</feature>
<keyword evidence="6" id="KW-1185">Reference proteome</keyword>
<dbReference type="GO" id="GO:0006508">
    <property type="term" value="P:proteolysis"/>
    <property type="evidence" value="ECO:0007669"/>
    <property type="project" value="UniProtKB-KW"/>
</dbReference>
<name>A0A062XVG0_9BACT</name>
<feature type="active site" evidence="2">
    <location>
        <position position="693"/>
    </location>
</feature>
<dbReference type="Pfam" id="PF05362">
    <property type="entry name" value="Lon_C"/>
    <property type="match status" value="1"/>
</dbReference>
<dbReference type="InterPro" id="IPR027417">
    <property type="entry name" value="P-loop_NTPase"/>
</dbReference>
<dbReference type="STRING" id="1312852.EG19_03340"/>
<evidence type="ECO:0000256" key="1">
    <source>
        <dbReference type="ARBA" id="ARBA00022670"/>
    </source>
</evidence>
<dbReference type="Pfam" id="PF20436">
    <property type="entry name" value="LonB_AAA-LID"/>
    <property type="match status" value="1"/>
</dbReference>
<evidence type="ECO:0000313" key="5">
    <source>
        <dbReference type="EMBL" id="KDA54848.1"/>
    </source>
</evidence>
<evidence type="ECO:0000259" key="4">
    <source>
        <dbReference type="PROSITE" id="PS51786"/>
    </source>
</evidence>
<dbReference type="PANTHER" id="PTHR10046">
    <property type="entry name" value="ATP DEPENDENT LON PROTEASE FAMILY MEMBER"/>
    <property type="match status" value="1"/>
</dbReference>
<comment type="catalytic activity">
    <reaction evidence="2">
        <text>Hydrolysis of proteins in presence of ATP.</text>
        <dbReference type="EC" id="3.4.21.53"/>
    </reaction>
</comment>
<dbReference type="Pfam" id="PF20437">
    <property type="entry name" value="LonC_helical"/>
    <property type="match status" value="1"/>
</dbReference>
<evidence type="ECO:0000256" key="2">
    <source>
        <dbReference type="PROSITE-ProRule" id="PRU01122"/>
    </source>
</evidence>
<dbReference type="InterPro" id="IPR008269">
    <property type="entry name" value="Lon_proteolytic"/>
</dbReference>
<dbReference type="InterPro" id="IPR014721">
    <property type="entry name" value="Ribsml_uS5_D2-typ_fold_subgr"/>
</dbReference>
<dbReference type="EC" id="3.4.21.53" evidence="2"/>
<dbReference type="Gene3D" id="3.30.230.10">
    <property type="match status" value="1"/>
</dbReference>
<dbReference type="OrthoDB" id="9758568at2"/>
<accession>A0A062XVG0</accession>
<dbReference type="GO" id="GO:0030163">
    <property type="term" value="P:protein catabolic process"/>
    <property type="evidence" value="ECO:0007669"/>
    <property type="project" value="InterPro"/>
</dbReference>
<reference evidence="5 6" key="1">
    <citation type="submission" date="2014-04" db="EMBL/GenBank/DDBJ databases">
        <title>The Genome Sequence of Thermoanaerobaculum aquaticum MP-01, The First Cultivated Group 23 Acidobacterium.</title>
        <authorList>
            <person name="Stamps B.W."/>
            <person name="Losey N.A."/>
            <person name="Lawson P.A."/>
            <person name="Stevenson B.S."/>
        </authorList>
    </citation>
    <scope>NUCLEOTIDE SEQUENCE [LARGE SCALE GENOMIC DNA]</scope>
    <source>
        <strain evidence="5 6">MP-01</strain>
    </source>
</reference>
<dbReference type="GO" id="GO:0004252">
    <property type="term" value="F:serine-type endopeptidase activity"/>
    <property type="evidence" value="ECO:0007669"/>
    <property type="project" value="UniProtKB-UniRule"/>
</dbReference>
<dbReference type="SUPFAM" id="SSF52540">
    <property type="entry name" value="P-loop containing nucleoside triphosphate hydrolases"/>
    <property type="match status" value="1"/>
</dbReference>
<comment type="similarity">
    <text evidence="2">Belongs to the peptidase S16 family.</text>
</comment>
<dbReference type="GO" id="GO:0005524">
    <property type="term" value="F:ATP binding"/>
    <property type="evidence" value="ECO:0007669"/>
    <property type="project" value="InterPro"/>
</dbReference>